<proteinExistence type="inferred from homology"/>
<feature type="domain" description="Glycine transporter" evidence="8">
    <location>
        <begin position="9"/>
        <end position="83"/>
    </location>
</feature>
<feature type="transmembrane region" description="Helical" evidence="7">
    <location>
        <begin position="6"/>
        <end position="26"/>
    </location>
</feature>
<dbReference type="InterPro" id="IPR005115">
    <property type="entry name" value="Gly_transporter"/>
</dbReference>
<evidence type="ECO:0000256" key="6">
    <source>
        <dbReference type="ARBA" id="ARBA00023136"/>
    </source>
</evidence>
<dbReference type="PANTHER" id="PTHR30506">
    <property type="entry name" value="INNER MEMBRANE PROTEIN"/>
    <property type="match status" value="1"/>
</dbReference>
<feature type="domain" description="Glycine transporter" evidence="8">
    <location>
        <begin position="95"/>
        <end position="167"/>
    </location>
</feature>
<feature type="transmembrane region" description="Helical" evidence="7">
    <location>
        <begin position="66"/>
        <end position="84"/>
    </location>
</feature>
<feature type="transmembrane region" description="Helical" evidence="7">
    <location>
        <begin position="91"/>
        <end position="114"/>
    </location>
</feature>
<keyword evidence="3" id="KW-1003">Cell membrane</keyword>
<feature type="transmembrane region" description="Helical" evidence="7">
    <location>
        <begin position="120"/>
        <end position="140"/>
    </location>
</feature>
<comment type="similarity">
    <text evidence="2">Belongs to the UPF0126 family.</text>
</comment>
<sequence length="239" mass="25237">MELVSVFRVIDLLGVLCNAIIGGSIARTLKFDPVGFAVLAIMSALAGGMLRDILLAAGPPVALIDPAYLITALAGAAFVFVLHVEGRPWRWALAAMDAVCLGAWAATGTVKALGLGHGPLTAIMLGLITAVGGGMLRDIAIGRVPAIFGGNTLYATAALLASLAVLATPAELRPTVGMIIATVVGAAITLLARWRRWQLPQPPGLTVELTTDQVRSLVRRAQRDERRRLLRRRRPDARS</sequence>
<reference evidence="9 10" key="1">
    <citation type="submission" date="2020-07" db="EMBL/GenBank/DDBJ databases">
        <title>Sequencing the genomes of 1000 actinobacteria strains.</title>
        <authorList>
            <person name="Klenk H.-P."/>
        </authorList>
    </citation>
    <scope>NUCLEOTIDE SEQUENCE [LARGE SCALE GENOMIC DNA]</scope>
    <source>
        <strain evidence="9 10">DSM 103164</strain>
    </source>
</reference>
<keyword evidence="5 7" id="KW-1133">Transmembrane helix</keyword>
<dbReference type="RefSeq" id="WP_179444909.1">
    <property type="nucleotide sequence ID" value="NZ_JACBZS010000001.1"/>
</dbReference>
<keyword evidence="6 7" id="KW-0472">Membrane</keyword>
<dbReference type="EMBL" id="JACBZS010000001">
    <property type="protein sequence ID" value="NYI71033.1"/>
    <property type="molecule type" value="Genomic_DNA"/>
</dbReference>
<comment type="caution">
    <text evidence="9">The sequence shown here is derived from an EMBL/GenBank/DDBJ whole genome shotgun (WGS) entry which is preliminary data.</text>
</comment>
<feature type="transmembrane region" description="Helical" evidence="7">
    <location>
        <begin position="33"/>
        <end position="54"/>
    </location>
</feature>
<evidence type="ECO:0000256" key="7">
    <source>
        <dbReference type="SAM" id="Phobius"/>
    </source>
</evidence>
<evidence type="ECO:0000256" key="5">
    <source>
        <dbReference type="ARBA" id="ARBA00022989"/>
    </source>
</evidence>
<dbReference type="PANTHER" id="PTHR30506:SF3">
    <property type="entry name" value="UPF0126 INNER MEMBRANE PROTEIN YADS-RELATED"/>
    <property type="match status" value="1"/>
</dbReference>
<gene>
    <name evidence="9" type="ORF">GGQ54_001593</name>
</gene>
<evidence type="ECO:0000313" key="10">
    <source>
        <dbReference type="Proteomes" id="UP000527616"/>
    </source>
</evidence>
<dbReference type="AlphaFoldDB" id="A0A7Z0D8R8"/>
<dbReference type="Proteomes" id="UP000527616">
    <property type="component" value="Unassembled WGS sequence"/>
</dbReference>
<feature type="transmembrane region" description="Helical" evidence="7">
    <location>
        <begin position="176"/>
        <end position="194"/>
    </location>
</feature>
<accession>A0A7Z0D8R8</accession>
<dbReference type="GO" id="GO:0005886">
    <property type="term" value="C:plasma membrane"/>
    <property type="evidence" value="ECO:0007669"/>
    <property type="project" value="UniProtKB-SubCell"/>
</dbReference>
<dbReference type="Pfam" id="PF03458">
    <property type="entry name" value="Gly_transporter"/>
    <property type="match status" value="2"/>
</dbReference>
<evidence type="ECO:0000256" key="4">
    <source>
        <dbReference type="ARBA" id="ARBA00022692"/>
    </source>
</evidence>
<evidence type="ECO:0000256" key="2">
    <source>
        <dbReference type="ARBA" id="ARBA00008193"/>
    </source>
</evidence>
<keyword evidence="10" id="KW-1185">Reference proteome</keyword>
<evidence type="ECO:0000313" key="9">
    <source>
        <dbReference type="EMBL" id="NYI71033.1"/>
    </source>
</evidence>
<keyword evidence="4 7" id="KW-0812">Transmembrane</keyword>
<evidence type="ECO:0000259" key="8">
    <source>
        <dbReference type="Pfam" id="PF03458"/>
    </source>
</evidence>
<evidence type="ECO:0000256" key="1">
    <source>
        <dbReference type="ARBA" id="ARBA00004651"/>
    </source>
</evidence>
<protein>
    <submittedName>
        <fullName evidence="9">Putative membrane protein YeiH</fullName>
    </submittedName>
</protein>
<name>A0A7Z0D8R8_9ACTN</name>
<feature type="transmembrane region" description="Helical" evidence="7">
    <location>
        <begin position="152"/>
        <end position="170"/>
    </location>
</feature>
<comment type="subcellular location">
    <subcellularLocation>
        <location evidence="1">Cell membrane</location>
        <topology evidence="1">Multi-pass membrane protein</topology>
    </subcellularLocation>
</comment>
<evidence type="ECO:0000256" key="3">
    <source>
        <dbReference type="ARBA" id="ARBA00022475"/>
    </source>
</evidence>
<organism evidence="9 10">
    <name type="scientific">Naumannella cuiyingiana</name>
    <dbReference type="NCBI Taxonomy" id="1347891"/>
    <lineage>
        <taxon>Bacteria</taxon>
        <taxon>Bacillati</taxon>
        <taxon>Actinomycetota</taxon>
        <taxon>Actinomycetes</taxon>
        <taxon>Propionibacteriales</taxon>
        <taxon>Propionibacteriaceae</taxon>
        <taxon>Naumannella</taxon>
    </lineage>
</organism>